<dbReference type="EMBL" id="CAIIXF020000006">
    <property type="protein sequence ID" value="CAH1786880.1"/>
    <property type="molecule type" value="Genomic_DNA"/>
</dbReference>
<dbReference type="Pfam" id="PF15110">
    <property type="entry name" value="TMEM141"/>
    <property type="match status" value="1"/>
</dbReference>
<comment type="caution">
    <text evidence="1">The sequence shown here is derived from an EMBL/GenBank/DDBJ whole genome shotgun (WGS) entry which is preliminary data.</text>
</comment>
<sequence length="104" mass="11497">MAFEGTCEALTGRQKGLTDFGENIQKSLIATLGAFYIGYSSGTVLQVRLGKRIPTRAQNAMVIPTVMGVSLAYSVHQFMKKKYGETWATQTIPLANRDEKSFLF</sequence>
<reference evidence="1" key="1">
    <citation type="submission" date="2022-03" db="EMBL/GenBank/DDBJ databases">
        <authorList>
            <person name="Martin C."/>
        </authorList>
    </citation>
    <scope>NUCLEOTIDE SEQUENCE</scope>
</reference>
<dbReference type="InterPro" id="IPR038259">
    <property type="entry name" value="Tmem141_sf"/>
</dbReference>
<dbReference type="Gene3D" id="1.10.3350.20">
    <property type="entry name" value="Tmem141 protein family"/>
    <property type="match status" value="1"/>
</dbReference>
<keyword evidence="2" id="KW-1185">Reference proteome</keyword>
<proteinExistence type="predicted"/>
<protein>
    <submittedName>
        <fullName evidence="1">Uncharacterized protein</fullName>
    </submittedName>
</protein>
<organism evidence="1 2">
    <name type="scientific">Owenia fusiformis</name>
    <name type="common">Polychaete worm</name>
    <dbReference type="NCBI Taxonomy" id="6347"/>
    <lineage>
        <taxon>Eukaryota</taxon>
        <taxon>Metazoa</taxon>
        <taxon>Spiralia</taxon>
        <taxon>Lophotrochozoa</taxon>
        <taxon>Annelida</taxon>
        <taxon>Polychaeta</taxon>
        <taxon>Sedentaria</taxon>
        <taxon>Canalipalpata</taxon>
        <taxon>Sabellida</taxon>
        <taxon>Oweniida</taxon>
        <taxon>Oweniidae</taxon>
        <taxon>Owenia</taxon>
    </lineage>
</organism>
<gene>
    <name evidence="1" type="ORF">OFUS_LOCUS12687</name>
</gene>
<evidence type="ECO:0000313" key="1">
    <source>
        <dbReference type="EMBL" id="CAH1786880.1"/>
    </source>
</evidence>
<dbReference type="Proteomes" id="UP000749559">
    <property type="component" value="Unassembled WGS sequence"/>
</dbReference>
<dbReference type="AlphaFoldDB" id="A0A8J1XVR0"/>
<name>A0A8J1XVR0_OWEFU</name>
<dbReference type="InterPro" id="IPR026788">
    <property type="entry name" value="Tmem141"/>
</dbReference>
<evidence type="ECO:0000313" key="2">
    <source>
        <dbReference type="Proteomes" id="UP000749559"/>
    </source>
</evidence>
<accession>A0A8J1XVR0</accession>
<dbReference type="OrthoDB" id="10572119at2759"/>